<dbReference type="PANTHER" id="PTHR15182">
    <property type="entry name" value="A-KINASE ANCHOR PROTEIN 5-RELATED"/>
    <property type="match status" value="1"/>
</dbReference>
<dbReference type="AlphaFoldDB" id="A0A8D2IM53"/>
<evidence type="ECO:0000256" key="3">
    <source>
        <dbReference type="ARBA" id="ARBA00022860"/>
    </source>
</evidence>
<comment type="subcellular location">
    <subcellularLocation>
        <location evidence="1">Membrane</location>
        <topology evidence="1">Lipid-anchor</topology>
    </subcellularLocation>
</comment>
<dbReference type="GO" id="GO:0050811">
    <property type="term" value="F:GABA receptor binding"/>
    <property type="evidence" value="ECO:0007669"/>
    <property type="project" value="TreeGrafter"/>
</dbReference>
<feature type="domain" description="A kinase-anchoring proteins AKAP-5 and AKAP-12 calmodulin (CaM)-binding" evidence="7">
    <location>
        <begin position="88"/>
        <end position="108"/>
    </location>
</feature>
<dbReference type="GO" id="GO:0005516">
    <property type="term" value="F:calmodulin binding"/>
    <property type="evidence" value="ECO:0007669"/>
    <property type="project" value="UniProtKB-KW"/>
</dbReference>
<feature type="region of interest" description="Disordered" evidence="6">
    <location>
        <begin position="349"/>
        <end position="376"/>
    </location>
</feature>
<name>A0A8D2IM53_VARKO</name>
<evidence type="ECO:0000256" key="1">
    <source>
        <dbReference type="ARBA" id="ARBA00004635"/>
    </source>
</evidence>
<dbReference type="GO" id="GO:0014069">
    <property type="term" value="C:postsynaptic density"/>
    <property type="evidence" value="ECO:0007669"/>
    <property type="project" value="TreeGrafter"/>
</dbReference>
<proteinExistence type="predicted"/>
<dbReference type="Pfam" id="PF03832">
    <property type="entry name" value="WSK"/>
    <property type="match status" value="1"/>
</dbReference>
<dbReference type="OMA" id="PCIKFSK"/>
<keyword evidence="5" id="KW-0449">Lipoprotein</keyword>
<evidence type="ECO:0000256" key="4">
    <source>
        <dbReference type="ARBA" id="ARBA00023136"/>
    </source>
</evidence>
<dbReference type="GO" id="GO:0043197">
    <property type="term" value="C:dendritic spine"/>
    <property type="evidence" value="ECO:0007669"/>
    <property type="project" value="TreeGrafter"/>
</dbReference>
<evidence type="ECO:0000256" key="2">
    <source>
        <dbReference type="ARBA" id="ARBA00022553"/>
    </source>
</evidence>
<accession>A0A8D2IM53</accession>
<evidence type="ECO:0000256" key="6">
    <source>
        <dbReference type="SAM" id="MobiDB-lite"/>
    </source>
</evidence>
<dbReference type="PANTHER" id="PTHR15182:SF0">
    <property type="entry name" value="A-KINASE ANCHOR PROTEIN 5"/>
    <property type="match status" value="1"/>
</dbReference>
<dbReference type="GO" id="GO:0032590">
    <property type="term" value="C:dendrite membrane"/>
    <property type="evidence" value="ECO:0007669"/>
    <property type="project" value="TreeGrafter"/>
</dbReference>
<dbReference type="GO" id="GO:0031698">
    <property type="term" value="F:beta-2 adrenergic receptor binding"/>
    <property type="evidence" value="ECO:0007669"/>
    <property type="project" value="TreeGrafter"/>
</dbReference>
<dbReference type="GO" id="GO:0060076">
    <property type="term" value="C:excitatory synapse"/>
    <property type="evidence" value="ECO:0007669"/>
    <property type="project" value="TreeGrafter"/>
</dbReference>
<feature type="region of interest" description="Disordered" evidence="6">
    <location>
        <begin position="406"/>
        <end position="449"/>
    </location>
</feature>
<gene>
    <name evidence="8" type="primary">AKAP5</name>
</gene>
<keyword evidence="3" id="KW-0112">Calmodulin-binding</keyword>
<dbReference type="PROSITE" id="PS51893">
    <property type="entry name" value="AKAP_CAM_BD"/>
    <property type="match status" value="1"/>
</dbReference>
<evidence type="ECO:0000256" key="5">
    <source>
        <dbReference type="ARBA" id="ARBA00023288"/>
    </source>
</evidence>
<organism evidence="8 9">
    <name type="scientific">Varanus komodoensis</name>
    <name type="common">Komodo dragon</name>
    <dbReference type="NCBI Taxonomy" id="61221"/>
    <lineage>
        <taxon>Eukaryota</taxon>
        <taxon>Metazoa</taxon>
        <taxon>Chordata</taxon>
        <taxon>Craniata</taxon>
        <taxon>Vertebrata</taxon>
        <taxon>Euteleostomi</taxon>
        <taxon>Lepidosauria</taxon>
        <taxon>Squamata</taxon>
        <taxon>Bifurcata</taxon>
        <taxon>Unidentata</taxon>
        <taxon>Episquamata</taxon>
        <taxon>Toxicofera</taxon>
        <taxon>Anguimorpha</taxon>
        <taxon>Paleoanguimorpha</taxon>
        <taxon>Varanoidea</taxon>
        <taxon>Varanidae</taxon>
        <taxon>Varanus</taxon>
    </lineage>
</organism>
<dbReference type="InterPro" id="IPR001573">
    <property type="entry name" value="AKAP_WSK"/>
</dbReference>
<dbReference type="InterPro" id="IPR042375">
    <property type="entry name" value="AKAP5"/>
</dbReference>
<dbReference type="GO" id="GO:0035254">
    <property type="term" value="F:glutamate receptor binding"/>
    <property type="evidence" value="ECO:0007669"/>
    <property type="project" value="TreeGrafter"/>
</dbReference>
<keyword evidence="2" id="KW-0597">Phosphoprotein</keyword>
<dbReference type="OrthoDB" id="9905114at2759"/>
<feature type="region of interest" description="Disordered" evidence="6">
    <location>
        <begin position="196"/>
        <end position="229"/>
    </location>
</feature>
<reference evidence="8" key="1">
    <citation type="submission" date="2025-08" db="UniProtKB">
        <authorList>
            <consortium name="Ensembl"/>
        </authorList>
    </citation>
    <scope>IDENTIFICATION</scope>
</reference>
<dbReference type="Proteomes" id="UP000694545">
    <property type="component" value="Unplaced"/>
</dbReference>
<evidence type="ECO:0000313" key="9">
    <source>
        <dbReference type="Proteomes" id="UP000694545"/>
    </source>
</evidence>
<sequence length="497" mass="53577">MEDTAKGIQMESVQPSEASDASKAVVENESPAKKTSMFCFKKRKKCHEKGTEKGADSESASFTLKPLNLPSSTGSGQAEGSDPLWPPGGAWVAFKRFVTLRRRSRSALKKQAQSGSRVQLEMNVEDSGVPRLSRAGSSSSIKIPCLSFSRNKKKSKAPEITEVLDCREEAHETTSLLSNQSSSKLGVLAVEGPLSAEESPCGALEERESGRGGAKTTAGAVASTREEAFVERRPDPNCYADCVAQSEIIHSENVLETEQEKQIFQLHHGSLYGNAEEAGSKRFEFHIEAGPLFPRDLPESKHGIFEAEDAENTHAGEAVLEQLVRGADAVADDGDAREANSVEVMLHRSPPAVETEASDVPVASDEEIRCTEGQPAMPGAGIVIMITEAEEDQEEEEPSQVCEAFSFPQASKQKGKKKSSKSRNSGAGGYSQAREGTVHPKAPASFCAGGQEHWTPEQYEGLLIETASSLVKAAIQSSVEQLLNEMALEHNRQNSFL</sequence>
<reference evidence="8" key="2">
    <citation type="submission" date="2025-09" db="UniProtKB">
        <authorList>
            <consortium name="Ensembl"/>
        </authorList>
    </citation>
    <scope>IDENTIFICATION</scope>
</reference>
<dbReference type="Ensembl" id="ENSVKKT00000000447.1">
    <property type="protein sequence ID" value="ENSVKKP00000000429.1"/>
    <property type="gene ID" value="ENSVKKG00000000388.1"/>
</dbReference>
<dbReference type="GO" id="GO:0060090">
    <property type="term" value="F:molecular adaptor activity"/>
    <property type="evidence" value="ECO:0007669"/>
    <property type="project" value="TreeGrafter"/>
</dbReference>
<keyword evidence="9" id="KW-1185">Reference proteome</keyword>
<keyword evidence="4" id="KW-0472">Membrane</keyword>
<dbReference type="GO" id="GO:0008179">
    <property type="term" value="F:adenylate cyclase binding"/>
    <property type="evidence" value="ECO:0007669"/>
    <property type="project" value="InterPro"/>
</dbReference>
<dbReference type="RefSeq" id="XP_044291526.1">
    <property type="nucleotide sequence ID" value="XM_044435591.1"/>
</dbReference>
<dbReference type="KEGG" id="vko:123026237"/>
<feature type="compositionally biased region" description="Polar residues" evidence="6">
    <location>
        <begin position="69"/>
        <end position="78"/>
    </location>
</feature>
<dbReference type="GeneID" id="123026237"/>
<protein>
    <submittedName>
        <fullName evidence="8">A-kinase anchoring protein 5</fullName>
    </submittedName>
</protein>
<evidence type="ECO:0000313" key="8">
    <source>
        <dbReference type="Ensembl" id="ENSVKKP00000000429.1"/>
    </source>
</evidence>
<dbReference type="CTD" id="9495"/>
<evidence type="ECO:0000259" key="7">
    <source>
        <dbReference type="PROSITE" id="PS51893"/>
    </source>
</evidence>
<feature type="region of interest" description="Disordered" evidence="6">
    <location>
        <begin position="1"/>
        <end position="85"/>
    </location>
</feature>
<dbReference type="GO" id="GO:0034237">
    <property type="term" value="F:protein kinase A regulatory subunit binding"/>
    <property type="evidence" value="ECO:0007669"/>
    <property type="project" value="TreeGrafter"/>
</dbReference>